<feature type="region of interest" description="Disordered" evidence="8">
    <location>
        <begin position="1"/>
        <end position="23"/>
    </location>
</feature>
<dbReference type="InterPro" id="IPR045249">
    <property type="entry name" value="HARBI1-like"/>
</dbReference>
<dbReference type="InterPro" id="IPR027806">
    <property type="entry name" value="HARBI1_dom"/>
</dbReference>
<feature type="domain" description="DDE Tnp4" evidence="9">
    <location>
        <begin position="523"/>
        <end position="623"/>
    </location>
</feature>
<name>A0A8S9JJL1_BRACR</name>
<reference evidence="10" key="1">
    <citation type="submission" date="2019-12" db="EMBL/GenBank/DDBJ databases">
        <title>Genome sequencing and annotation of Brassica cretica.</title>
        <authorList>
            <person name="Studholme D.J."/>
            <person name="Sarris P.F."/>
        </authorList>
    </citation>
    <scope>NUCLEOTIDE SEQUENCE</scope>
    <source>
        <strain evidence="10">PFS-001/15</strain>
        <tissue evidence="10">Leaf</tissue>
    </source>
</reference>
<organism evidence="10 11">
    <name type="scientific">Brassica cretica</name>
    <name type="common">Mustard</name>
    <dbReference type="NCBI Taxonomy" id="69181"/>
    <lineage>
        <taxon>Eukaryota</taxon>
        <taxon>Viridiplantae</taxon>
        <taxon>Streptophyta</taxon>
        <taxon>Embryophyta</taxon>
        <taxon>Tracheophyta</taxon>
        <taxon>Spermatophyta</taxon>
        <taxon>Magnoliopsida</taxon>
        <taxon>eudicotyledons</taxon>
        <taxon>Gunneridae</taxon>
        <taxon>Pentapetalae</taxon>
        <taxon>rosids</taxon>
        <taxon>malvids</taxon>
        <taxon>Brassicales</taxon>
        <taxon>Brassicaceae</taxon>
        <taxon>Brassiceae</taxon>
        <taxon>Brassica</taxon>
    </lineage>
</organism>
<evidence type="ECO:0000256" key="6">
    <source>
        <dbReference type="ARBA" id="ARBA00022801"/>
    </source>
</evidence>
<dbReference type="GO" id="GO:0004518">
    <property type="term" value="F:nuclease activity"/>
    <property type="evidence" value="ECO:0007669"/>
    <property type="project" value="UniProtKB-KW"/>
</dbReference>
<comment type="subcellular location">
    <subcellularLocation>
        <location evidence="2">Nucleus</location>
    </subcellularLocation>
</comment>
<keyword evidence="7" id="KW-0539">Nucleus</keyword>
<dbReference type="PANTHER" id="PTHR22930">
    <property type="match status" value="1"/>
</dbReference>
<dbReference type="Proteomes" id="UP000712281">
    <property type="component" value="Unassembled WGS sequence"/>
</dbReference>
<protein>
    <recommendedName>
        <fullName evidence="9">DDE Tnp4 domain-containing protein</fullName>
    </recommendedName>
</protein>
<dbReference type="GO" id="GO:0046872">
    <property type="term" value="F:metal ion binding"/>
    <property type="evidence" value="ECO:0007669"/>
    <property type="project" value="UniProtKB-KW"/>
</dbReference>
<sequence length="642" mass="72017">MKAAVFRNEAGDEEEEEEEESVCNVFDGDVETTPSHDTKNNLKGFFTSLLLMEEHEKQDQEARSAASRRELSELQSNYRKRARTMSEYYSDLNAHYEENGDIKTKKPRASRASRAVACVSAAATECSEMESSEITGSGSIGTGQQRRLWVKDRSRAWWEECNRSDYPEEDFKKAFRMSKSTFELICDELNAAVAKEDTALRNAIPVRQRVAVCIWRLATGEPLRLVSKKFGLGISTCHKLVLEVCKAIKDVLMPKYLQWPDDESLRSIRETYESMSGIPNVVGSMYTTHVPIIAPKISVAAYFNKRHTERNQKTSYSITIQAVVNPRGVFTDLCIGWPGSMSDDKVLEKSLLYQRANNGGLLKGLWVAGGAGHPLLDWVLVPYTQHNLTWTQHAFNEKMSEVQRVAKEAFGRLKGRWACLQKRTELNAAVAKEDTALRNAIPVRQRVAVCIWRLATGEPLRLVSKKFGLGISTCHKLVLEVCKAIKDVLMPKYLQWPDDESLRSIRETYESMSGIPNVVGSMYTTHVPIIAPKISVAAYFNKRHTERNQKTSYSITIQAVVNPRGVFTDLCIGWPGSMSDDKVLEKSLLYQRANNGGLLKGLWVAGGAGHPLLDWVLVPAMKARDAISHNLLHHGLAGTSFL</sequence>
<dbReference type="Pfam" id="PF13359">
    <property type="entry name" value="DDE_Tnp_4"/>
    <property type="match status" value="2"/>
</dbReference>
<gene>
    <name evidence="10" type="ORF">F2Q68_00000402</name>
</gene>
<evidence type="ECO:0000256" key="8">
    <source>
        <dbReference type="SAM" id="MobiDB-lite"/>
    </source>
</evidence>
<dbReference type="EMBL" id="QGKW02001660">
    <property type="protein sequence ID" value="KAF2581652.1"/>
    <property type="molecule type" value="Genomic_DNA"/>
</dbReference>
<feature type="domain" description="DDE Tnp4" evidence="9">
    <location>
        <begin position="286"/>
        <end position="427"/>
    </location>
</feature>
<evidence type="ECO:0000313" key="11">
    <source>
        <dbReference type="Proteomes" id="UP000712281"/>
    </source>
</evidence>
<dbReference type="AlphaFoldDB" id="A0A8S9JJL1"/>
<evidence type="ECO:0000256" key="1">
    <source>
        <dbReference type="ARBA" id="ARBA00001968"/>
    </source>
</evidence>
<feature type="compositionally biased region" description="Acidic residues" evidence="8">
    <location>
        <begin position="11"/>
        <end position="21"/>
    </location>
</feature>
<proteinExistence type="inferred from homology"/>
<evidence type="ECO:0000256" key="5">
    <source>
        <dbReference type="ARBA" id="ARBA00022723"/>
    </source>
</evidence>
<comment type="cofactor">
    <cofactor evidence="1">
        <name>a divalent metal cation</name>
        <dbReference type="ChEBI" id="CHEBI:60240"/>
    </cofactor>
</comment>
<comment type="similarity">
    <text evidence="3">Belongs to the HARBI1 family.</text>
</comment>
<dbReference type="GO" id="GO:0016787">
    <property type="term" value="F:hydrolase activity"/>
    <property type="evidence" value="ECO:0007669"/>
    <property type="project" value="UniProtKB-KW"/>
</dbReference>
<evidence type="ECO:0000256" key="2">
    <source>
        <dbReference type="ARBA" id="ARBA00004123"/>
    </source>
</evidence>
<evidence type="ECO:0000256" key="4">
    <source>
        <dbReference type="ARBA" id="ARBA00022722"/>
    </source>
</evidence>
<dbReference type="GO" id="GO:0005634">
    <property type="term" value="C:nucleus"/>
    <property type="evidence" value="ECO:0007669"/>
    <property type="project" value="UniProtKB-SubCell"/>
</dbReference>
<comment type="caution">
    <text evidence="10">The sequence shown here is derived from an EMBL/GenBank/DDBJ whole genome shotgun (WGS) entry which is preliminary data.</text>
</comment>
<evidence type="ECO:0000256" key="3">
    <source>
        <dbReference type="ARBA" id="ARBA00006958"/>
    </source>
</evidence>
<evidence type="ECO:0000256" key="7">
    <source>
        <dbReference type="ARBA" id="ARBA00023242"/>
    </source>
</evidence>
<keyword evidence="5" id="KW-0479">Metal-binding</keyword>
<accession>A0A8S9JJL1</accession>
<dbReference type="PANTHER" id="PTHR22930:SF244">
    <property type="entry name" value="OS05G0593000 PROTEIN"/>
    <property type="match status" value="1"/>
</dbReference>
<evidence type="ECO:0000313" key="10">
    <source>
        <dbReference type="EMBL" id="KAF2581652.1"/>
    </source>
</evidence>
<evidence type="ECO:0000259" key="9">
    <source>
        <dbReference type="Pfam" id="PF13359"/>
    </source>
</evidence>
<keyword evidence="4" id="KW-0540">Nuclease</keyword>
<keyword evidence="6" id="KW-0378">Hydrolase</keyword>